<dbReference type="STRING" id="1423770.FD29_GL002057"/>
<evidence type="ECO:0000313" key="4">
    <source>
        <dbReference type="Proteomes" id="UP000050872"/>
    </source>
</evidence>
<proteinExistence type="predicted"/>
<reference evidence="3 4" key="1">
    <citation type="journal article" date="2015" name="Genome Announc.">
        <title>Expanding the biotechnology potential of lactobacilli through comparative genomics of 213 strains and associated genera.</title>
        <authorList>
            <person name="Sun Z."/>
            <person name="Harris H.M."/>
            <person name="McCann A."/>
            <person name="Guo C."/>
            <person name="Argimon S."/>
            <person name="Zhang W."/>
            <person name="Yang X."/>
            <person name="Jeffery I.B."/>
            <person name="Cooney J.C."/>
            <person name="Kagawa T.F."/>
            <person name="Liu W."/>
            <person name="Song Y."/>
            <person name="Salvetti E."/>
            <person name="Wrobel A."/>
            <person name="Rasinkangas P."/>
            <person name="Parkhill J."/>
            <person name="Rea M.C."/>
            <person name="O'Sullivan O."/>
            <person name="Ritari J."/>
            <person name="Douillard F.P."/>
            <person name="Paul Ross R."/>
            <person name="Yang R."/>
            <person name="Briner A.E."/>
            <person name="Felis G.E."/>
            <person name="de Vos W.M."/>
            <person name="Barrangou R."/>
            <person name="Klaenhammer T.R."/>
            <person name="Caufield P.W."/>
            <person name="Cui Y."/>
            <person name="Zhang H."/>
            <person name="O'Toole P.W."/>
        </authorList>
    </citation>
    <scope>NUCLEOTIDE SEQUENCE [LARGE SCALE GENOMIC DNA]</scope>
    <source>
        <strain evidence="3 4">DSM 14500</strain>
    </source>
</reference>
<dbReference type="AlphaFoldDB" id="A0A0R1QIF3"/>
<evidence type="ECO:0000259" key="2">
    <source>
        <dbReference type="Pfam" id="PF10651"/>
    </source>
</evidence>
<comment type="caution">
    <text evidence="3">The sequence shown here is derived from an EMBL/GenBank/DDBJ whole genome shotgun (WGS) entry which is preliminary data.</text>
</comment>
<dbReference type="Proteomes" id="UP000050872">
    <property type="component" value="Unassembled WGS sequence"/>
</dbReference>
<dbReference type="Gene3D" id="2.60.40.3350">
    <property type="match status" value="1"/>
</dbReference>
<feature type="coiled-coil region" evidence="1">
    <location>
        <begin position="159"/>
        <end position="208"/>
    </location>
</feature>
<organism evidence="3 4">
    <name type="scientific">Companilactobacillus mindensis DSM 14500</name>
    <dbReference type="NCBI Taxonomy" id="1423770"/>
    <lineage>
        <taxon>Bacteria</taxon>
        <taxon>Bacillati</taxon>
        <taxon>Bacillota</taxon>
        <taxon>Bacilli</taxon>
        <taxon>Lactobacillales</taxon>
        <taxon>Lactobacillaceae</taxon>
        <taxon>Companilactobacillus</taxon>
    </lineage>
</organism>
<keyword evidence="1" id="KW-0175">Coiled coil</keyword>
<accession>A0A0R1QIF3</accession>
<evidence type="ECO:0000313" key="3">
    <source>
        <dbReference type="EMBL" id="KRL44631.1"/>
    </source>
</evidence>
<sequence>MSLDLKKSLPIYSDPIVLRQGDTNVGILVHVFDNSTPKNLENLHIEFHADKPDVTTIDDDEQSHFTIGTDKESFTYTVPDELTDASGSTTNTYFKIGNDSTSDFYIHILTKSGMEKLESGDYISKVDRIFNHVMSDYAAINDISATGKGTFDTALADSKKEMKDLMDNLNAEYVQFINSKTTDFNTFLANLDSQATDVKAKYTALKAQLDALEVPVNAVGTNLLLGTSKTLNTVTNATGWNTNLPVYQASMKKVDSDTTYTARAWISPASNYMCVQVVWKDASGNEHFGGGNWISAGTSGYSTWTGTIPAGNIIDRVAIVFSDQQSTASSVSYCETKLEKGSIATDWCPNPAEILTQSDYAKIKANQPDLSGFQKASDVQTAITNALSDVNAKVKELETKIDKLS</sequence>
<feature type="domain" description="BppU N-terminal" evidence="2">
    <location>
        <begin position="3"/>
        <end position="134"/>
    </location>
</feature>
<dbReference type="InterPro" id="IPR018913">
    <property type="entry name" value="BppU_N"/>
</dbReference>
<gene>
    <name evidence="3" type="ORF">FD29_GL002057</name>
</gene>
<keyword evidence="4" id="KW-1185">Reference proteome</keyword>
<evidence type="ECO:0000256" key="1">
    <source>
        <dbReference type="SAM" id="Coils"/>
    </source>
</evidence>
<dbReference type="Pfam" id="PF10651">
    <property type="entry name" value="BppU_N"/>
    <property type="match status" value="1"/>
</dbReference>
<dbReference type="PATRIC" id="fig|1423770.3.peg.2113"/>
<protein>
    <recommendedName>
        <fullName evidence="2">BppU N-terminal domain-containing protein</fullName>
    </recommendedName>
</protein>
<name>A0A0R1QIF3_9LACO</name>
<dbReference type="EMBL" id="AZEZ01000038">
    <property type="protein sequence ID" value="KRL44631.1"/>
    <property type="molecule type" value="Genomic_DNA"/>
</dbReference>